<dbReference type="InterPro" id="IPR013087">
    <property type="entry name" value="Znf_C2H2_type"/>
</dbReference>
<evidence type="ECO:0000313" key="8">
    <source>
        <dbReference type="Proteomes" id="UP001431783"/>
    </source>
</evidence>
<evidence type="ECO:0000256" key="3">
    <source>
        <dbReference type="ARBA" id="ARBA00022771"/>
    </source>
</evidence>
<dbReference type="InterPro" id="IPR050688">
    <property type="entry name" value="Zinc_finger/UBP_domain"/>
</dbReference>
<dbReference type="SUPFAM" id="SSF57667">
    <property type="entry name" value="beta-beta-alpha zinc fingers"/>
    <property type="match status" value="3"/>
</dbReference>
<feature type="domain" description="C2H2-type" evidence="6">
    <location>
        <begin position="221"/>
        <end position="249"/>
    </location>
</feature>
<proteinExistence type="predicted"/>
<dbReference type="GO" id="GO:0005634">
    <property type="term" value="C:nucleus"/>
    <property type="evidence" value="ECO:0007669"/>
    <property type="project" value="TreeGrafter"/>
</dbReference>
<evidence type="ECO:0000256" key="1">
    <source>
        <dbReference type="ARBA" id="ARBA00022723"/>
    </source>
</evidence>
<reference evidence="7 8" key="1">
    <citation type="submission" date="2023-03" db="EMBL/GenBank/DDBJ databases">
        <title>Genome insight into feeding habits of ladybird beetles.</title>
        <authorList>
            <person name="Li H.-S."/>
            <person name="Huang Y.-H."/>
            <person name="Pang H."/>
        </authorList>
    </citation>
    <scope>NUCLEOTIDE SEQUENCE [LARGE SCALE GENOMIC DNA]</scope>
    <source>
        <strain evidence="7">SYSU_2023b</strain>
        <tissue evidence="7">Whole body</tissue>
    </source>
</reference>
<gene>
    <name evidence="7" type="ORF">WA026_013598</name>
</gene>
<dbReference type="Pfam" id="PF00096">
    <property type="entry name" value="zf-C2H2"/>
    <property type="match status" value="2"/>
</dbReference>
<keyword evidence="1" id="KW-0479">Metal-binding</keyword>
<evidence type="ECO:0000313" key="7">
    <source>
        <dbReference type="EMBL" id="KAK9891287.1"/>
    </source>
</evidence>
<dbReference type="GO" id="GO:0008270">
    <property type="term" value="F:zinc ion binding"/>
    <property type="evidence" value="ECO:0007669"/>
    <property type="project" value="UniProtKB-KW"/>
</dbReference>
<dbReference type="PROSITE" id="PS50157">
    <property type="entry name" value="ZINC_FINGER_C2H2_2"/>
    <property type="match status" value="4"/>
</dbReference>
<dbReference type="PANTHER" id="PTHR24403">
    <property type="entry name" value="ZINC FINGER PROTEIN"/>
    <property type="match status" value="1"/>
</dbReference>
<dbReference type="AlphaFoldDB" id="A0AAW1VGJ7"/>
<feature type="domain" description="C2H2-type" evidence="6">
    <location>
        <begin position="337"/>
        <end position="365"/>
    </location>
</feature>
<feature type="domain" description="C2H2-type" evidence="6">
    <location>
        <begin position="308"/>
        <end position="336"/>
    </location>
</feature>
<name>A0AAW1VGJ7_9CUCU</name>
<sequence length="367" mass="43017">MNQLCDSSYLNESVVPMESKVLKVEKEELAFDVKIENVSFDDEILDESGELTSEEYSCGNCKSQSVKSERRDDSMADEESKYNINQIKDEGDEVWLQQDFSTAWNCPSIKIEKNEDYISESEFTDDNMKETIAIMSSKPTKNLPQKDDLALKSDSIHTKSKKYKCDFCDYSSLRRYTIVEHTKSVHLKLNIHKCNLCDFSSTYKSTVKHHMNTFHLKLKNHSCELCDYKTSQKSVLQMHIKAVHLKLRNHKCHFCDYSSTFKNNLRNHIKENHFNIRNYKCHICDYSTTQNAVLQRHIKSVHLKLKDQKCDVCSYSCSRKSSLLLHIRSVHLKLKKYKCEICDYRSSWKPGLEKHKKSAHSKDFERQ</sequence>
<dbReference type="Gene3D" id="3.30.160.60">
    <property type="entry name" value="Classic Zinc Finger"/>
    <property type="match status" value="4"/>
</dbReference>
<evidence type="ECO:0000256" key="4">
    <source>
        <dbReference type="ARBA" id="ARBA00022833"/>
    </source>
</evidence>
<keyword evidence="2" id="KW-0677">Repeat</keyword>
<dbReference type="Proteomes" id="UP001431783">
    <property type="component" value="Unassembled WGS sequence"/>
</dbReference>
<protein>
    <recommendedName>
        <fullName evidence="6">C2H2-type domain-containing protein</fullName>
    </recommendedName>
</protein>
<accession>A0AAW1VGJ7</accession>
<evidence type="ECO:0000256" key="2">
    <source>
        <dbReference type="ARBA" id="ARBA00022737"/>
    </source>
</evidence>
<dbReference type="GO" id="GO:0045944">
    <property type="term" value="P:positive regulation of transcription by RNA polymerase II"/>
    <property type="evidence" value="ECO:0007669"/>
    <property type="project" value="TreeGrafter"/>
</dbReference>
<dbReference type="PANTHER" id="PTHR24403:SF67">
    <property type="entry name" value="FI01116P-RELATED"/>
    <property type="match status" value="1"/>
</dbReference>
<evidence type="ECO:0000259" key="6">
    <source>
        <dbReference type="PROSITE" id="PS50157"/>
    </source>
</evidence>
<keyword evidence="8" id="KW-1185">Reference proteome</keyword>
<dbReference type="PROSITE" id="PS00028">
    <property type="entry name" value="ZINC_FINGER_C2H2_1"/>
    <property type="match status" value="1"/>
</dbReference>
<organism evidence="7 8">
    <name type="scientific">Henosepilachna vigintioctopunctata</name>
    <dbReference type="NCBI Taxonomy" id="420089"/>
    <lineage>
        <taxon>Eukaryota</taxon>
        <taxon>Metazoa</taxon>
        <taxon>Ecdysozoa</taxon>
        <taxon>Arthropoda</taxon>
        <taxon>Hexapoda</taxon>
        <taxon>Insecta</taxon>
        <taxon>Pterygota</taxon>
        <taxon>Neoptera</taxon>
        <taxon>Endopterygota</taxon>
        <taxon>Coleoptera</taxon>
        <taxon>Polyphaga</taxon>
        <taxon>Cucujiformia</taxon>
        <taxon>Coccinelloidea</taxon>
        <taxon>Coccinellidae</taxon>
        <taxon>Epilachninae</taxon>
        <taxon>Epilachnini</taxon>
        <taxon>Henosepilachna</taxon>
    </lineage>
</organism>
<comment type="caution">
    <text evidence="7">The sequence shown here is derived from an EMBL/GenBank/DDBJ whole genome shotgun (WGS) entry which is preliminary data.</text>
</comment>
<keyword evidence="3 5" id="KW-0863">Zinc-finger</keyword>
<feature type="domain" description="C2H2-type" evidence="6">
    <location>
        <begin position="279"/>
        <end position="307"/>
    </location>
</feature>
<dbReference type="InterPro" id="IPR036236">
    <property type="entry name" value="Znf_C2H2_sf"/>
</dbReference>
<dbReference type="EMBL" id="JARQZJ010000127">
    <property type="protein sequence ID" value="KAK9891287.1"/>
    <property type="molecule type" value="Genomic_DNA"/>
</dbReference>
<evidence type="ECO:0000256" key="5">
    <source>
        <dbReference type="PROSITE-ProRule" id="PRU00042"/>
    </source>
</evidence>
<keyword evidence="4" id="KW-0862">Zinc</keyword>
<dbReference type="SMART" id="SM00355">
    <property type="entry name" value="ZnF_C2H2"/>
    <property type="match status" value="7"/>
</dbReference>